<feature type="domain" description="Nudix hydrolase" evidence="1">
    <location>
        <begin position="36"/>
        <end position="166"/>
    </location>
</feature>
<evidence type="ECO:0000259" key="1">
    <source>
        <dbReference type="PROSITE" id="PS51462"/>
    </source>
</evidence>
<dbReference type="SUPFAM" id="SSF55811">
    <property type="entry name" value="Nudix"/>
    <property type="match status" value="1"/>
</dbReference>
<proteinExistence type="predicted"/>
<sequence>MSGEPKPESEHSFCLLDLDHRTIKSKNMLDTQQKIKQFKNIAVAIVRNEDGKILLIKPQNSETSDIIKWEFPSNVIIPGATYTETFASDVLEKTGCIVEATSLISSEKIFSIGHHYEYVECKIVCKDKTFKKRFNDNNGDFIWIHPEKIKSYFRKRINKDLGQFFGLN</sequence>
<accession>A0A1F4UKU0</accession>
<dbReference type="EMBL" id="MEUV01000030">
    <property type="protein sequence ID" value="OGC45516.1"/>
    <property type="molecule type" value="Genomic_DNA"/>
</dbReference>
<gene>
    <name evidence="2" type="ORF">A2V49_04795</name>
</gene>
<dbReference type="Proteomes" id="UP000178615">
    <property type="component" value="Unassembled WGS sequence"/>
</dbReference>
<reference evidence="2 3" key="1">
    <citation type="journal article" date="2016" name="Nat. Commun.">
        <title>Thousands of microbial genomes shed light on interconnected biogeochemical processes in an aquifer system.</title>
        <authorList>
            <person name="Anantharaman K."/>
            <person name="Brown C.T."/>
            <person name="Hug L.A."/>
            <person name="Sharon I."/>
            <person name="Castelle C.J."/>
            <person name="Probst A.J."/>
            <person name="Thomas B.C."/>
            <person name="Singh A."/>
            <person name="Wilkins M.J."/>
            <person name="Karaoz U."/>
            <person name="Brodie E.L."/>
            <person name="Williams K.H."/>
            <person name="Hubbard S.S."/>
            <person name="Banfield J.F."/>
        </authorList>
    </citation>
    <scope>NUCLEOTIDE SEQUENCE [LARGE SCALE GENOMIC DNA]</scope>
</reference>
<evidence type="ECO:0000313" key="3">
    <source>
        <dbReference type="Proteomes" id="UP000178615"/>
    </source>
</evidence>
<comment type="caution">
    <text evidence="2">The sequence shown here is derived from an EMBL/GenBank/DDBJ whole genome shotgun (WGS) entry which is preliminary data.</text>
</comment>
<name>A0A1F4UKU0_UNCKA</name>
<dbReference type="AlphaFoldDB" id="A0A1F4UKU0"/>
<evidence type="ECO:0000313" key="2">
    <source>
        <dbReference type="EMBL" id="OGC45516.1"/>
    </source>
</evidence>
<protein>
    <recommendedName>
        <fullName evidence="1">Nudix hydrolase domain-containing protein</fullName>
    </recommendedName>
</protein>
<organism evidence="2 3">
    <name type="scientific">candidate division WWE3 bacterium RBG_19FT_COMBO_34_6</name>
    <dbReference type="NCBI Taxonomy" id="1802612"/>
    <lineage>
        <taxon>Bacteria</taxon>
        <taxon>Katanobacteria</taxon>
    </lineage>
</organism>
<dbReference type="InterPro" id="IPR015797">
    <property type="entry name" value="NUDIX_hydrolase-like_dom_sf"/>
</dbReference>
<dbReference type="PROSITE" id="PS51462">
    <property type="entry name" value="NUDIX"/>
    <property type="match status" value="1"/>
</dbReference>
<dbReference type="InterPro" id="IPR000086">
    <property type="entry name" value="NUDIX_hydrolase_dom"/>
</dbReference>
<dbReference type="Gene3D" id="3.90.79.10">
    <property type="entry name" value="Nucleoside Triphosphate Pyrophosphohydrolase"/>
    <property type="match status" value="1"/>
</dbReference>